<keyword evidence="3" id="KW-0288">FMN</keyword>
<accession>A0A6P4FMT1</accession>
<dbReference type="InterPro" id="IPR001094">
    <property type="entry name" value="Flavdoxin-like"/>
</dbReference>
<dbReference type="GO" id="GO:0005829">
    <property type="term" value="C:cytosol"/>
    <property type="evidence" value="ECO:0007669"/>
    <property type="project" value="TreeGrafter"/>
</dbReference>
<dbReference type="Gene3D" id="3.40.50.80">
    <property type="entry name" value="Nucleotide-binding domain of ferredoxin-NADP reductase (FNR) module"/>
    <property type="match status" value="1"/>
</dbReference>
<dbReference type="PRINTS" id="PR00371">
    <property type="entry name" value="FPNCR"/>
</dbReference>
<protein>
    <submittedName>
        <fullName evidence="7">Sulfite reductase [NADPH] flavoprotein alpha-component-like</fullName>
    </submittedName>
</protein>
<dbReference type="SUPFAM" id="SSF63380">
    <property type="entry name" value="Riboflavin synthase domain-like"/>
    <property type="match status" value="1"/>
</dbReference>
<keyword evidence="4" id="KW-0521">NADP</keyword>
<dbReference type="PROSITE" id="PS51384">
    <property type="entry name" value="FAD_FR"/>
    <property type="match status" value="1"/>
</dbReference>
<dbReference type="InterPro" id="IPR017938">
    <property type="entry name" value="Riboflavin_synthase-like_b-brl"/>
</dbReference>
<dbReference type="Gene3D" id="3.40.50.360">
    <property type="match status" value="1"/>
</dbReference>
<evidence type="ECO:0000256" key="1">
    <source>
        <dbReference type="ARBA" id="ARBA00001917"/>
    </source>
</evidence>
<dbReference type="GO" id="GO:0010181">
    <property type="term" value="F:FMN binding"/>
    <property type="evidence" value="ECO:0007669"/>
    <property type="project" value="InterPro"/>
</dbReference>
<reference evidence="7" key="1">
    <citation type="submission" date="2025-08" db="UniProtKB">
        <authorList>
            <consortium name="RefSeq"/>
        </authorList>
    </citation>
    <scope>IDENTIFICATION</scope>
</reference>
<dbReference type="SUPFAM" id="SSF52343">
    <property type="entry name" value="Ferredoxin reductase-like, C-terminal NADP-linked domain"/>
    <property type="match status" value="1"/>
</dbReference>
<organism evidence="7">
    <name type="scientific">Drosophila rhopaloa</name>
    <name type="common">Fruit fly</name>
    <dbReference type="NCBI Taxonomy" id="1041015"/>
    <lineage>
        <taxon>Eukaryota</taxon>
        <taxon>Metazoa</taxon>
        <taxon>Ecdysozoa</taxon>
        <taxon>Arthropoda</taxon>
        <taxon>Hexapoda</taxon>
        <taxon>Insecta</taxon>
        <taxon>Pterygota</taxon>
        <taxon>Neoptera</taxon>
        <taxon>Endopterygota</taxon>
        <taxon>Diptera</taxon>
        <taxon>Brachycera</taxon>
        <taxon>Muscomorpha</taxon>
        <taxon>Ephydroidea</taxon>
        <taxon>Drosophilidae</taxon>
        <taxon>Drosophila</taxon>
        <taxon>Sophophora</taxon>
    </lineage>
</organism>
<dbReference type="AlphaFoldDB" id="A0A6P4FMT1"/>
<dbReference type="InterPro" id="IPR029039">
    <property type="entry name" value="Flavoprotein-like_sf"/>
</dbReference>
<dbReference type="PROSITE" id="PS50902">
    <property type="entry name" value="FLAVODOXIN_LIKE"/>
    <property type="match status" value="1"/>
</dbReference>
<keyword evidence="2" id="KW-0285">Flavoprotein</keyword>
<dbReference type="SUPFAM" id="SSF52218">
    <property type="entry name" value="Flavoproteins"/>
    <property type="match status" value="1"/>
</dbReference>
<feature type="domain" description="FAD-binding FR-type" evidence="6">
    <location>
        <begin position="155"/>
        <end position="344"/>
    </location>
</feature>
<dbReference type="RefSeq" id="XP_016988798.1">
    <property type="nucleotide sequence ID" value="XM_017133309.1"/>
</dbReference>
<dbReference type="PRINTS" id="PR00369">
    <property type="entry name" value="FLAVODOXIN"/>
</dbReference>
<dbReference type="Pfam" id="PF00667">
    <property type="entry name" value="FAD_binding_1"/>
    <property type="match status" value="1"/>
</dbReference>
<dbReference type="InterPro" id="IPR001709">
    <property type="entry name" value="Flavoprot_Pyr_Nucl_cyt_Rdtase"/>
</dbReference>
<name>A0A6P4FMT1_DRORH</name>
<dbReference type="GO" id="GO:0050660">
    <property type="term" value="F:flavin adenine dinucleotide binding"/>
    <property type="evidence" value="ECO:0007669"/>
    <property type="project" value="TreeGrafter"/>
</dbReference>
<evidence type="ECO:0000313" key="7">
    <source>
        <dbReference type="RefSeq" id="XP_016988798.1"/>
    </source>
</evidence>
<dbReference type="GO" id="GO:0016491">
    <property type="term" value="F:oxidoreductase activity"/>
    <property type="evidence" value="ECO:0007669"/>
    <property type="project" value="InterPro"/>
</dbReference>
<evidence type="ECO:0000259" key="5">
    <source>
        <dbReference type="PROSITE" id="PS50902"/>
    </source>
</evidence>
<evidence type="ECO:0000259" key="6">
    <source>
        <dbReference type="PROSITE" id="PS51384"/>
    </source>
</evidence>
<dbReference type="InterPro" id="IPR003097">
    <property type="entry name" value="CysJ-like_FAD-binding"/>
</dbReference>
<feature type="domain" description="Flavodoxin-like" evidence="5">
    <location>
        <begin position="1"/>
        <end position="129"/>
    </location>
</feature>
<gene>
    <name evidence="7" type="primary">LOC108051258</name>
</gene>
<dbReference type="InterPro" id="IPR039261">
    <property type="entry name" value="FNR_nucleotide-bd"/>
</dbReference>
<proteinExistence type="predicted"/>
<dbReference type="InterPro" id="IPR017927">
    <property type="entry name" value="FAD-bd_FR_type"/>
</dbReference>
<evidence type="ECO:0000256" key="2">
    <source>
        <dbReference type="ARBA" id="ARBA00022630"/>
    </source>
</evidence>
<dbReference type="InterPro" id="IPR008254">
    <property type="entry name" value="Flavodoxin/NO_synth"/>
</dbReference>
<feature type="non-terminal residue" evidence="7">
    <location>
        <position position="364"/>
    </location>
</feature>
<dbReference type="Gene3D" id="2.40.30.10">
    <property type="entry name" value="Translation factors"/>
    <property type="match status" value="2"/>
</dbReference>
<feature type="non-terminal residue" evidence="7">
    <location>
        <position position="1"/>
    </location>
</feature>
<dbReference type="OrthoDB" id="1856718at2759"/>
<dbReference type="Pfam" id="PF00258">
    <property type="entry name" value="Flavodoxin_1"/>
    <property type="match status" value="1"/>
</dbReference>
<dbReference type="PANTHER" id="PTHR19384:SF128">
    <property type="entry name" value="NADPH OXIDOREDUCTASE A"/>
    <property type="match status" value="1"/>
</dbReference>
<comment type="cofactor">
    <cofactor evidence="1">
        <name>FMN</name>
        <dbReference type="ChEBI" id="CHEBI:58210"/>
    </cofactor>
</comment>
<sequence length="364" mass="38997">TGRAEELAATIVTWLREAGHPAEAKCLDDWECGHPVSGTVLFVVSTFGDGDPPDCAAPFWDALRSQEAPLPDLTYAILALGDSSYASFCGFGRALDGRLRELGATPLLERVECEPDFEDTVEAWRGTLLTTLNGTTAQAAPSAVEAPQIVAGTRDAPVVARLSINERLCSSGSERDTRRIGLDLSGTELTWETGDALGVWPCNTAENVELALHALKLPEDTPIVLRGHGTVGLRDALMRHLDLSRPNPAMLAALGGREAGFLLELLKGTSLSVTAQEVPSLFRRMQPRLYSIASSPQVTGRVVELTIGVNFTPWPGVCSNWLAGLEAGHEVPVFTQPTTHFRLPQDDTTPVIMIGPGTGIAPFR</sequence>
<evidence type="ECO:0000256" key="4">
    <source>
        <dbReference type="ARBA" id="ARBA00022857"/>
    </source>
</evidence>
<dbReference type="PANTHER" id="PTHR19384">
    <property type="entry name" value="NITRIC OXIDE SYNTHASE-RELATED"/>
    <property type="match status" value="1"/>
</dbReference>
<evidence type="ECO:0000256" key="3">
    <source>
        <dbReference type="ARBA" id="ARBA00022643"/>
    </source>
</evidence>